<dbReference type="GO" id="GO:0016887">
    <property type="term" value="F:ATP hydrolysis activity"/>
    <property type="evidence" value="ECO:0007669"/>
    <property type="project" value="InterPro"/>
</dbReference>
<reference evidence="5 6" key="1">
    <citation type="submission" date="2017-12" db="EMBL/GenBank/DDBJ databases">
        <title>Phylogenetic diversity of female urinary microbiome.</title>
        <authorList>
            <person name="Thomas-White K."/>
            <person name="Wolfe A.J."/>
        </authorList>
    </citation>
    <scope>NUCLEOTIDE SEQUENCE [LARGE SCALE GENOMIC DNA]</scope>
    <source>
        <strain evidence="5 6">UMB0038</strain>
    </source>
</reference>
<feature type="domain" description="ABC transporter" evidence="4">
    <location>
        <begin position="7"/>
        <end position="237"/>
    </location>
</feature>
<name>A0AAX0VHV7_MICLU</name>
<keyword evidence="3 5" id="KW-0067">ATP-binding</keyword>
<dbReference type="InterPro" id="IPR003593">
    <property type="entry name" value="AAA+_ATPase"/>
</dbReference>
<proteinExistence type="predicted"/>
<dbReference type="PROSITE" id="PS00211">
    <property type="entry name" value="ABC_TRANSPORTER_1"/>
    <property type="match status" value="1"/>
</dbReference>
<evidence type="ECO:0000256" key="3">
    <source>
        <dbReference type="ARBA" id="ARBA00022840"/>
    </source>
</evidence>
<sequence length="251" mass="27086">MAARHRMTFELTVSARIPRPAFDVVVELKADPGSVLAVVGPNGAGKSSAIAAIAGFTESHGTIRLGDKDLAGLPADQRRIGVMFQDLLLFPHLTVRENVAFSAKVRGGRWSAARRSADPWLSRFGMADLAERYPSALSGGQAQRVALARALASEPKALLLDEPLAALDVEFRDEVRADLGLRLRQFAGPTILVTHDREDVEVLADEVIVLEAGRITQRGSLADLARNPATAWIARFTGAQGRRDADDVRYG</sequence>
<evidence type="ECO:0000256" key="2">
    <source>
        <dbReference type="ARBA" id="ARBA00022741"/>
    </source>
</evidence>
<keyword evidence="1" id="KW-0813">Transport</keyword>
<evidence type="ECO:0000256" key="1">
    <source>
        <dbReference type="ARBA" id="ARBA00022448"/>
    </source>
</evidence>
<evidence type="ECO:0000313" key="6">
    <source>
        <dbReference type="Proteomes" id="UP000234847"/>
    </source>
</evidence>
<dbReference type="InterPro" id="IPR027417">
    <property type="entry name" value="P-loop_NTPase"/>
</dbReference>
<dbReference type="GO" id="GO:0005524">
    <property type="term" value="F:ATP binding"/>
    <property type="evidence" value="ECO:0007669"/>
    <property type="project" value="UniProtKB-KW"/>
</dbReference>
<protein>
    <submittedName>
        <fullName evidence="5">ABC transporter ATP-binding protein</fullName>
    </submittedName>
</protein>
<accession>A0AAX0VHV7</accession>
<dbReference type="SMART" id="SM00382">
    <property type="entry name" value="AAA"/>
    <property type="match status" value="1"/>
</dbReference>
<evidence type="ECO:0000259" key="4">
    <source>
        <dbReference type="PROSITE" id="PS50893"/>
    </source>
</evidence>
<gene>
    <name evidence="5" type="ORF">CYJ95_11275</name>
</gene>
<comment type="caution">
    <text evidence="5">The sequence shown here is derived from an EMBL/GenBank/DDBJ whole genome shotgun (WGS) entry which is preliminary data.</text>
</comment>
<organism evidence="5 6">
    <name type="scientific">Micrococcus luteus</name>
    <name type="common">Micrococcus lysodeikticus</name>
    <dbReference type="NCBI Taxonomy" id="1270"/>
    <lineage>
        <taxon>Bacteria</taxon>
        <taxon>Bacillati</taxon>
        <taxon>Actinomycetota</taxon>
        <taxon>Actinomycetes</taxon>
        <taxon>Micrococcales</taxon>
        <taxon>Micrococcaceae</taxon>
        <taxon>Micrococcus</taxon>
    </lineage>
</organism>
<dbReference type="InterPro" id="IPR050093">
    <property type="entry name" value="ABC_SmlMolc_Importer"/>
</dbReference>
<dbReference type="PANTHER" id="PTHR42781">
    <property type="entry name" value="SPERMIDINE/PUTRESCINE IMPORT ATP-BINDING PROTEIN POTA"/>
    <property type="match status" value="1"/>
</dbReference>
<keyword evidence="2" id="KW-0547">Nucleotide-binding</keyword>
<dbReference type="InterPro" id="IPR003439">
    <property type="entry name" value="ABC_transporter-like_ATP-bd"/>
</dbReference>
<dbReference type="EMBL" id="PKJT01000016">
    <property type="protein sequence ID" value="PKZ79748.1"/>
    <property type="molecule type" value="Genomic_DNA"/>
</dbReference>
<dbReference type="PANTHER" id="PTHR42781:SF4">
    <property type="entry name" value="SPERMIDINE_PUTRESCINE IMPORT ATP-BINDING PROTEIN POTA"/>
    <property type="match status" value="1"/>
</dbReference>
<evidence type="ECO:0000313" key="5">
    <source>
        <dbReference type="EMBL" id="PKZ79748.1"/>
    </source>
</evidence>
<dbReference type="InterPro" id="IPR017871">
    <property type="entry name" value="ABC_transporter-like_CS"/>
</dbReference>
<dbReference type="SUPFAM" id="SSF52540">
    <property type="entry name" value="P-loop containing nucleoside triphosphate hydrolases"/>
    <property type="match status" value="1"/>
</dbReference>
<dbReference type="PROSITE" id="PS50893">
    <property type="entry name" value="ABC_TRANSPORTER_2"/>
    <property type="match status" value="1"/>
</dbReference>
<dbReference type="Gene3D" id="3.40.50.300">
    <property type="entry name" value="P-loop containing nucleotide triphosphate hydrolases"/>
    <property type="match status" value="1"/>
</dbReference>
<dbReference type="Proteomes" id="UP000234847">
    <property type="component" value="Unassembled WGS sequence"/>
</dbReference>
<dbReference type="Pfam" id="PF00005">
    <property type="entry name" value="ABC_tran"/>
    <property type="match status" value="1"/>
</dbReference>
<dbReference type="AlphaFoldDB" id="A0AAX0VHV7"/>